<keyword evidence="3" id="KW-1185">Reference proteome</keyword>
<dbReference type="EMBL" id="CAWUHD010000208">
    <property type="protein sequence ID" value="CAK7238114.1"/>
    <property type="molecule type" value="Genomic_DNA"/>
</dbReference>
<reference evidence="2 3" key="1">
    <citation type="submission" date="2024-01" db="EMBL/GenBank/DDBJ databases">
        <authorList>
            <person name="Allen C."/>
            <person name="Tagirdzhanova G."/>
        </authorList>
    </citation>
    <scope>NUCLEOTIDE SEQUENCE [LARGE SCALE GENOMIC DNA]</scope>
</reference>
<gene>
    <name evidence="2" type="ORF">SEUCBS140593_010340</name>
</gene>
<proteinExistence type="predicted"/>
<feature type="region of interest" description="Disordered" evidence="1">
    <location>
        <begin position="260"/>
        <end position="338"/>
    </location>
</feature>
<accession>A0ABP0D123</accession>
<sequence length="338" mass="38270">MPDLSKATIQRRALLQVCREARTEVLKLWNSMMTLERGGIVRFSFEFDMVYLDIVNPLVVEDLVELRIKNDLPAWATVIGHVGFDMTPSMPLWLLHHESDLEPRASFIMCFPNLHSLSLVSFGAFQTEIDWSSREDSNWIISRTRSHSVYLRGFPAIEQCDYSAPCAVGKRTTGLRDKHDCAICTIHKCVYVHQFVGKKARNARLMAIPGLTAENKDWLRQLKHYTLIASTPGMIARIPAYTINTAGWWINRPEARQRLLGETGGDDEDNSESEAHGHSSDDEDENDDDGHDHHHGGFLPGDNNGDHAGHHHGDEDDDDEESDHDHDEDSDDGDFFVN</sequence>
<evidence type="ECO:0000256" key="1">
    <source>
        <dbReference type="SAM" id="MobiDB-lite"/>
    </source>
</evidence>
<feature type="compositionally biased region" description="Basic and acidic residues" evidence="1">
    <location>
        <begin position="304"/>
        <end position="314"/>
    </location>
</feature>
<evidence type="ECO:0000313" key="3">
    <source>
        <dbReference type="Proteomes" id="UP001642482"/>
    </source>
</evidence>
<comment type="caution">
    <text evidence="2">The sequence shown here is derived from an EMBL/GenBank/DDBJ whole genome shotgun (WGS) entry which is preliminary data.</text>
</comment>
<evidence type="ECO:0000313" key="2">
    <source>
        <dbReference type="EMBL" id="CAK7238114.1"/>
    </source>
</evidence>
<protein>
    <submittedName>
        <fullName evidence="2">Uncharacterized protein</fullName>
    </submittedName>
</protein>
<name>A0ABP0D123_9PEZI</name>
<feature type="compositionally biased region" description="Acidic residues" evidence="1">
    <location>
        <begin position="315"/>
        <end position="338"/>
    </location>
</feature>
<organism evidence="2 3">
    <name type="scientific">Sporothrix eucalyptigena</name>
    <dbReference type="NCBI Taxonomy" id="1812306"/>
    <lineage>
        <taxon>Eukaryota</taxon>
        <taxon>Fungi</taxon>
        <taxon>Dikarya</taxon>
        <taxon>Ascomycota</taxon>
        <taxon>Pezizomycotina</taxon>
        <taxon>Sordariomycetes</taxon>
        <taxon>Sordariomycetidae</taxon>
        <taxon>Ophiostomatales</taxon>
        <taxon>Ophiostomataceae</taxon>
        <taxon>Sporothrix</taxon>
    </lineage>
</organism>
<dbReference type="Proteomes" id="UP001642482">
    <property type="component" value="Unassembled WGS sequence"/>
</dbReference>